<dbReference type="RefSeq" id="WP_122226559.1">
    <property type="nucleotide sequence ID" value="NZ_RDQO01000001.1"/>
</dbReference>
<accession>A0A3M6QZI1</accession>
<evidence type="ECO:0000313" key="3">
    <source>
        <dbReference type="Proteomes" id="UP000278006"/>
    </source>
</evidence>
<reference evidence="2 3" key="1">
    <citation type="submission" date="2018-10" db="EMBL/GenBank/DDBJ databases">
        <title>Draft genome of Cortibacter populi DSM10536.</title>
        <authorList>
            <person name="Bernier A.-M."/>
            <person name="Bernard K."/>
        </authorList>
    </citation>
    <scope>NUCLEOTIDE SEQUENCE [LARGE SCALE GENOMIC DNA]</scope>
    <source>
        <strain evidence="2 3">DSM 105136</strain>
    </source>
</reference>
<evidence type="ECO:0000313" key="2">
    <source>
        <dbReference type="EMBL" id="RMX08434.1"/>
    </source>
</evidence>
<feature type="transmembrane region" description="Helical" evidence="1">
    <location>
        <begin position="330"/>
        <end position="352"/>
    </location>
</feature>
<sequence length="599" mass="65984">MKFPSPALVSQSAVRRLPRPLLWLLCVLYVLAGFIGRHPWKNEDVLAYGFMQALAQGKTRWLSPELLGLPLEPASSLLPIWLGAAALQLRPQWLDPELAVRIPFMLLVLLSFMLVWWATYFLARTRDAQPVPFAFGGEASPVDYGRAIADGSVLALIACLGFAQFSHETTASVVLLAGASHLLLAFAMGFYHPRQALLALLTGSALLVLSGGMQWLAIMGIGAALLSWWMQISHPFDELPGRRPHAATQTNPVPARWHAWPLMASIAVLLSLLAGHAAGLWHGLLQWPDANLDQWRSRLRLLVWFGWPVWPLCLWALWRWRRQIFNRTPSLHLVLPGWLGLVALLGSLGLYGSSVDRALFIGLPMAATLAAFALPTMRRSVSSLIDWFTLIFFTVCGITIWVVWTATQTGVPAKPAANVARLAPEYVPQFSWLAFLVAAAITIAWLAVVVWRTGRHRSALWKSLVLPASGATWCLVLVMSLWLPMLDYGRSYQPQIDKLAEHVPADVTCIQPHGLRGPQLAAFSAQTDWPLRPQSDTVQAPGQCTMSMVAADQLWRHAPQLLARGWQQLVRVERPTSQEAIVLFVPAAAGATPAAAATP</sequence>
<feature type="transmembrane region" description="Helical" evidence="1">
    <location>
        <begin position="21"/>
        <end position="40"/>
    </location>
</feature>
<dbReference type="AlphaFoldDB" id="A0A3M6QZI1"/>
<evidence type="ECO:0008006" key="4">
    <source>
        <dbReference type="Google" id="ProtNLM"/>
    </source>
</evidence>
<comment type="caution">
    <text evidence="2">The sequence shown here is derived from an EMBL/GenBank/DDBJ whole genome shotgun (WGS) entry which is preliminary data.</text>
</comment>
<feature type="transmembrane region" description="Helical" evidence="1">
    <location>
        <begin position="99"/>
        <end position="123"/>
    </location>
</feature>
<feature type="transmembrane region" description="Helical" evidence="1">
    <location>
        <begin position="384"/>
        <end position="404"/>
    </location>
</feature>
<keyword evidence="3" id="KW-1185">Reference proteome</keyword>
<keyword evidence="1" id="KW-1133">Transmembrane helix</keyword>
<evidence type="ECO:0000256" key="1">
    <source>
        <dbReference type="SAM" id="Phobius"/>
    </source>
</evidence>
<dbReference type="OrthoDB" id="8556356at2"/>
<feature type="transmembrane region" description="Helical" evidence="1">
    <location>
        <begin position="259"/>
        <end position="281"/>
    </location>
</feature>
<feature type="transmembrane region" description="Helical" evidence="1">
    <location>
        <begin position="301"/>
        <end position="318"/>
    </location>
</feature>
<feature type="transmembrane region" description="Helical" evidence="1">
    <location>
        <begin position="463"/>
        <end position="483"/>
    </location>
</feature>
<name>A0A3M6QZI1_9BURK</name>
<feature type="transmembrane region" description="Helical" evidence="1">
    <location>
        <begin position="430"/>
        <end position="451"/>
    </location>
</feature>
<keyword evidence="1" id="KW-0812">Transmembrane</keyword>
<feature type="transmembrane region" description="Helical" evidence="1">
    <location>
        <begin position="197"/>
        <end position="226"/>
    </location>
</feature>
<dbReference type="EMBL" id="RDQO01000001">
    <property type="protein sequence ID" value="RMX08434.1"/>
    <property type="molecule type" value="Genomic_DNA"/>
</dbReference>
<keyword evidence="1" id="KW-0472">Membrane</keyword>
<feature type="transmembrane region" description="Helical" evidence="1">
    <location>
        <begin position="358"/>
        <end position="377"/>
    </location>
</feature>
<proteinExistence type="predicted"/>
<protein>
    <recommendedName>
        <fullName evidence="4">Glycosyltransferase</fullName>
    </recommendedName>
</protein>
<gene>
    <name evidence="2" type="ORF">D8I35_04955</name>
</gene>
<feature type="transmembrane region" description="Helical" evidence="1">
    <location>
        <begin position="170"/>
        <end position="191"/>
    </location>
</feature>
<dbReference type="Proteomes" id="UP000278006">
    <property type="component" value="Unassembled WGS sequence"/>
</dbReference>
<organism evidence="2 3">
    <name type="scientific">Corticibacter populi</name>
    <dbReference type="NCBI Taxonomy" id="1550736"/>
    <lineage>
        <taxon>Bacteria</taxon>
        <taxon>Pseudomonadati</taxon>
        <taxon>Pseudomonadota</taxon>
        <taxon>Betaproteobacteria</taxon>
        <taxon>Burkholderiales</taxon>
        <taxon>Comamonadaceae</taxon>
        <taxon>Corticibacter</taxon>
    </lineage>
</organism>